<name>A0A0K2T2Q5_LEPSM</name>
<reference evidence="1" key="1">
    <citation type="submission" date="2014-05" db="EMBL/GenBank/DDBJ databases">
        <authorList>
            <person name="Chronopoulou M."/>
        </authorList>
    </citation>
    <scope>NUCLEOTIDE SEQUENCE</scope>
    <source>
        <tissue evidence="1">Whole organism</tissue>
    </source>
</reference>
<organism evidence="1">
    <name type="scientific">Lepeophtheirus salmonis</name>
    <name type="common">Salmon louse</name>
    <name type="synonym">Caligus salmonis</name>
    <dbReference type="NCBI Taxonomy" id="72036"/>
    <lineage>
        <taxon>Eukaryota</taxon>
        <taxon>Metazoa</taxon>
        <taxon>Ecdysozoa</taxon>
        <taxon>Arthropoda</taxon>
        <taxon>Crustacea</taxon>
        <taxon>Multicrustacea</taxon>
        <taxon>Hexanauplia</taxon>
        <taxon>Copepoda</taxon>
        <taxon>Siphonostomatoida</taxon>
        <taxon>Caligidae</taxon>
        <taxon>Lepeophtheirus</taxon>
    </lineage>
</organism>
<dbReference type="AlphaFoldDB" id="A0A0K2T2Q5"/>
<dbReference type="EMBL" id="HACA01002370">
    <property type="protein sequence ID" value="CDW19731.1"/>
    <property type="molecule type" value="Transcribed_RNA"/>
</dbReference>
<proteinExistence type="predicted"/>
<evidence type="ECO:0000313" key="1">
    <source>
        <dbReference type="EMBL" id="CDW19731.1"/>
    </source>
</evidence>
<protein>
    <submittedName>
        <fullName evidence="1">Uncharacterized protein</fullName>
    </submittedName>
</protein>
<accession>A0A0K2T2Q5</accession>
<sequence length="36" mass="4484">MSIQVSPKRGLLRDIWKYLLKLLYWRIEYDVFLLLT</sequence>